<dbReference type="OrthoDB" id="2706144at2"/>
<reference evidence="2 3" key="1">
    <citation type="submission" date="2017-07" db="EMBL/GenBank/DDBJ databases">
        <title>Isolation and whole genome analysis of endospore-forming bacteria from heroin.</title>
        <authorList>
            <person name="Kalinowski J."/>
            <person name="Ahrens B."/>
            <person name="Al-Dilaimi A."/>
            <person name="Winkler A."/>
            <person name="Wibberg D."/>
            <person name="Schleenbecker U."/>
            <person name="Ruckert C."/>
            <person name="Wolfel R."/>
            <person name="Grass G."/>
        </authorList>
    </citation>
    <scope>NUCLEOTIDE SEQUENCE [LARGE SCALE GENOMIC DNA]</scope>
    <source>
        <strain evidence="2 3">7537-G1</strain>
    </source>
</reference>
<organism evidence="2 3">
    <name type="scientific">Paenibacillus campinasensis</name>
    <dbReference type="NCBI Taxonomy" id="66347"/>
    <lineage>
        <taxon>Bacteria</taxon>
        <taxon>Bacillati</taxon>
        <taxon>Bacillota</taxon>
        <taxon>Bacilli</taxon>
        <taxon>Bacillales</taxon>
        <taxon>Paenibacillaceae</taxon>
        <taxon>Paenibacillus</taxon>
    </lineage>
</organism>
<dbReference type="PANTHER" id="PTHR35531">
    <property type="entry name" value="INNER MEMBRANE PROTEIN YBCI-RELATED"/>
    <property type="match status" value="1"/>
</dbReference>
<dbReference type="AlphaFoldDB" id="A0A268EWX8"/>
<feature type="transmembrane region" description="Helical" evidence="1">
    <location>
        <begin position="213"/>
        <end position="233"/>
    </location>
</feature>
<evidence type="ECO:0000313" key="3">
    <source>
        <dbReference type="Proteomes" id="UP000215596"/>
    </source>
</evidence>
<protein>
    <recommendedName>
        <fullName evidence="4">Metal-dependent hydrolase</fullName>
    </recommendedName>
</protein>
<keyword evidence="1" id="KW-0472">Membrane</keyword>
<comment type="caution">
    <text evidence="2">The sequence shown here is derived from an EMBL/GenBank/DDBJ whole genome shotgun (WGS) entry which is preliminary data.</text>
</comment>
<feature type="transmembrane region" description="Helical" evidence="1">
    <location>
        <begin position="7"/>
        <end position="38"/>
    </location>
</feature>
<feature type="transmembrane region" description="Helical" evidence="1">
    <location>
        <begin position="172"/>
        <end position="192"/>
    </location>
</feature>
<dbReference type="Proteomes" id="UP000215596">
    <property type="component" value="Unassembled WGS sequence"/>
</dbReference>
<dbReference type="InterPro" id="IPR007404">
    <property type="entry name" value="YdjM-like"/>
</dbReference>
<dbReference type="Pfam" id="PF04307">
    <property type="entry name" value="YdjM"/>
    <property type="match status" value="1"/>
</dbReference>
<name>A0A268EWX8_9BACL</name>
<evidence type="ECO:0008006" key="4">
    <source>
        <dbReference type="Google" id="ProtNLM"/>
    </source>
</evidence>
<dbReference type="RefSeq" id="WP_095264877.1">
    <property type="nucleotide sequence ID" value="NZ_NPBY01000029.1"/>
</dbReference>
<proteinExistence type="predicted"/>
<sequence length="237" mass="25738">MMGRAHLIIGTGVTVSIMGLAGVPVTLPAVGVALVSSLLPDIDEPNSLLVRRAIPTELLRILQLSLIGAALIVGYYGSEYTPWNLVLSALIGMVSFLPGRTLRHVVMFLIGLGLLFLGQRLSPWNTIAGSVLIAASLVTHRGLTHTLYATVGWTALLYFASQGREGAESLWIAGGISYFIHLLSDALTNHGIRPLPPFKFKIKLKMMSTGSKWGRNVENVFILLTLLLVWYVFMGSR</sequence>
<dbReference type="EMBL" id="NPBY01000029">
    <property type="protein sequence ID" value="PAD77632.1"/>
    <property type="molecule type" value="Genomic_DNA"/>
</dbReference>
<feature type="transmembrane region" description="Helical" evidence="1">
    <location>
        <begin position="105"/>
        <end position="121"/>
    </location>
</feature>
<keyword evidence="1" id="KW-0812">Transmembrane</keyword>
<accession>A0A268EWX8</accession>
<gene>
    <name evidence="2" type="ORF">CHH67_09215</name>
</gene>
<evidence type="ECO:0000256" key="1">
    <source>
        <dbReference type="SAM" id="Phobius"/>
    </source>
</evidence>
<keyword evidence="1" id="KW-1133">Transmembrane helix</keyword>
<feature type="transmembrane region" description="Helical" evidence="1">
    <location>
        <begin position="142"/>
        <end position="160"/>
    </location>
</feature>
<evidence type="ECO:0000313" key="2">
    <source>
        <dbReference type="EMBL" id="PAD77632.1"/>
    </source>
</evidence>
<feature type="transmembrane region" description="Helical" evidence="1">
    <location>
        <begin position="58"/>
        <end position="76"/>
    </location>
</feature>
<dbReference type="PANTHER" id="PTHR35531:SF1">
    <property type="entry name" value="INNER MEMBRANE PROTEIN YBCI-RELATED"/>
    <property type="match status" value="1"/>
</dbReference>